<dbReference type="PANTHER" id="PTHR37292:SF2">
    <property type="entry name" value="DUF262 DOMAIN-CONTAINING PROTEIN"/>
    <property type="match status" value="1"/>
</dbReference>
<name>X1K9U7_9ZZZZ</name>
<dbReference type="PANTHER" id="PTHR37292">
    <property type="entry name" value="VNG6097C"/>
    <property type="match status" value="1"/>
</dbReference>
<reference evidence="1" key="1">
    <citation type="journal article" date="2014" name="Front. Microbiol.">
        <title>High frequency of phylogenetically diverse reductive dehalogenase-homologous genes in deep subseafloor sedimentary metagenomes.</title>
        <authorList>
            <person name="Kawai M."/>
            <person name="Futagami T."/>
            <person name="Toyoda A."/>
            <person name="Takaki Y."/>
            <person name="Nishi S."/>
            <person name="Hori S."/>
            <person name="Arai W."/>
            <person name="Tsubouchi T."/>
            <person name="Morono Y."/>
            <person name="Uchiyama I."/>
            <person name="Ito T."/>
            <person name="Fujiyama A."/>
            <person name="Inagaki F."/>
            <person name="Takami H."/>
        </authorList>
    </citation>
    <scope>NUCLEOTIDE SEQUENCE</scope>
    <source>
        <strain evidence="1">Expedition CK06-06</strain>
    </source>
</reference>
<evidence type="ECO:0000313" key="1">
    <source>
        <dbReference type="EMBL" id="GAI03383.1"/>
    </source>
</evidence>
<accession>X1K9U7</accession>
<comment type="caution">
    <text evidence="1">The sequence shown here is derived from an EMBL/GenBank/DDBJ whole genome shotgun (WGS) entry which is preliminary data.</text>
</comment>
<dbReference type="AlphaFoldDB" id="X1K9U7"/>
<gene>
    <name evidence="1" type="ORF">S06H3_14451</name>
</gene>
<protein>
    <submittedName>
        <fullName evidence="1">Uncharacterized protein</fullName>
    </submittedName>
</protein>
<organism evidence="1">
    <name type="scientific">marine sediment metagenome</name>
    <dbReference type="NCBI Taxonomy" id="412755"/>
    <lineage>
        <taxon>unclassified sequences</taxon>
        <taxon>metagenomes</taxon>
        <taxon>ecological metagenomes</taxon>
    </lineage>
</organism>
<proteinExistence type="predicted"/>
<dbReference type="EMBL" id="BARV01007070">
    <property type="protein sequence ID" value="GAI03383.1"/>
    <property type="molecule type" value="Genomic_DNA"/>
</dbReference>
<feature type="non-terminal residue" evidence="1">
    <location>
        <position position="1"/>
    </location>
</feature>
<sequence>ANNPLWVHLTDIFKKKIWAKDIVRELEKTEEVTRKRDDLIDDNFKAIERIPDREFIEQSIPIKASLKEAIDIFYIVNASGVNLTDAELALAQISGYWPKVREKFKRKLRGMEKDGFVFNLDFFVYVMMGVLHHGGSELQKLHNPDNLEKMKSAWELLENRTLDYVTNLLKSHMYVDHTKEINSVYALVPIIVYVYNKGKENLSQAEINKIKKWFYYSQIRQRYISQMPQKLDKDVGIVVKSATPFDDLLNIIKLERPLEISKEEFIGVDIRNALYSLMRWYFKSKNAICFSTGISIRKNMGKKYSLEWDHIFPYSLLKEKGYNLNNRFKYSLAQEITNRAILTPT</sequence>